<feature type="domain" description="HIT" evidence="4">
    <location>
        <begin position="44"/>
        <end position="168"/>
    </location>
</feature>
<dbReference type="PANTHER" id="PTHR12486">
    <property type="entry name" value="APRATAXIN-RELATED"/>
    <property type="match status" value="1"/>
</dbReference>
<keyword evidence="1" id="KW-0547">Nucleotide-binding</keyword>
<keyword evidence="2" id="KW-0378">Hydrolase</keyword>
<dbReference type="Gene3D" id="3.30.428.10">
    <property type="entry name" value="HIT-like"/>
    <property type="match status" value="1"/>
</dbReference>
<dbReference type="PANTHER" id="PTHR12486:SF5">
    <property type="entry name" value="ADENOSINE 5'-MONOPHOSPHORAMIDASE HINT3"/>
    <property type="match status" value="1"/>
</dbReference>
<organism evidence="5 6">
    <name type="scientific">Peronospora farinosa</name>
    <dbReference type="NCBI Taxonomy" id="134698"/>
    <lineage>
        <taxon>Eukaryota</taxon>
        <taxon>Sar</taxon>
        <taxon>Stramenopiles</taxon>
        <taxon>Oomycota</taxon>
        <taxon>Peronosporomycetes</taxon>
        <taxon>Peronosporales</taxon>
        <taxon>Peronosporaceae</taxon>
        <taxon>Peronospora</taxon>
    </lineage>
</organism>
<evidence type="ECO:0000259" key="4">
    <source>
        <dbReference type="PROSITE" id="PS51084"/>
    </source>
</evidence>
<keyword evidence="6" id="KW-1185">Reference proteome</keyword>
<sequence>MDRSSSSFTRRSNNVLVSPRLKLIVFPKRKGVRYHRDGQVRSCRFCEIARTKSEPFLYQDDHVVVFRPLRPVVASHVLIVPRAHIRNVNLLAAKHRGLLARMHRVAEAMMTQEFEMEDIGEQPQELEHRRDGDTDEKRVRYSFHLPPFNSIDHVHMHAFHDDMRSLTWYGRLKYRTESWWCRSYEQVMARLDEIAGGGDRQTLEESIGIYLFAM</sequence>
<dbReference type="Pfam" id="PF11969">
    <property type="entry name" value="DcpS_C"/>
    <property type="match status" value="1"/>
</dbReference>
<evidence type="ECO:0000313" key="6">
    <source>
        <dbReference type="Proteomes" id="UP001157938"/>
    </source>
</evidence>
<dbReference type="EMBL" id="CAKLBC010000715">
    <property type="protein sequence ID" value="CAH0487829.1"/>
    <property type="molecule type" value="Genomic_DNA"/>
</dbReference>
<name>A0ABN8C3Q6_9STRA</name>
<dbReference type="Proteomes" id="UP001157938">
    <property type="component" value="Unassembled WGS sequence"/>
</dbReference>
<evidence type="ECO:0000256" key="2">
    <source>
        <dbReference type="ARBA" id="ARBA00022801"/>
    </source>
</evidence>
<evidence type="ECO:0000313" key="5">
    <source>
        <dbReference type="EMBL" id="CAH0487829.1"/>
    </source>
</evidence>
<evidence type="ECO:0000256" key="3">
    <source>
        <dbReference type="PROSITE-ProRule" id="PRU00464"/>
    </source>
</evidence>
<gene>
    <name evidence="5" type="ORF">PFR001_LOCUS3355</name>
</gene>
<protein>
    <recommendedName>
        <fullName evidence="4">HIT domain-containing protein</fullName>
    </recommendedName>
</protein>
<dbReference type="SUPFAM" id="SSF54197">
    <property type="entry name" value="HIT-like"/>
    <property type="match status" value="1"/>
</dbReference>
<dbReference type="InterPro" id="IPR036265">
    <property type="entry name" value="HIT-like_sf"/>
</dbReference>
<dbReference type="PROSITE" id="PS51084">
    <property type="entry name" value="HIT_2"/>
    <property type="match status" value="1"/>
</dbReference>
<proteinExistence type="predicted"/>
<evidence type="ECO:0000256" key="1">
    <source>
        <dbReference type="ARBA" id="ARBA00022741"/>
    </source>
</evidence>
<dbReference type="InterPro" id="IPR011146">
    <property type="entry name" value="HIT-like"/>
</dbReference>
<reference evidence="5 6" key="1">
    <citation type="submission" date="2021-11" db="EMBL/GenBank/DDBJ databases">
        <authorList>
            <person name="Islam A."/>
            <person name="Islam S."/>
            <person name="Flora M.S."/>
            <person name="Rahman M."/>
            <person name="Ziaur R.M."/>
            <person name="Epstein J.H."/>
            <person name="Hassan M."/>
            <person name="Klassen M."/>
            <person name="Woodard K."/>
            <person name="Webb A."/>
            <person name="Webby R.J."/>
            <person name="El Zowalaty M.E."/>
        </authorList>
    </citation>
    <scope>NUCLEOTIDE SEQUENCE [LARGE SCALE GENOMIC DNA]</scope>
    <source>
        <strain evidence="5">Pf1</strain>
    </source>
</reference>
<comment type="caution">
    <text evidence="5">The sequence shown here is derived from an EMBL/GenBank/DDBJ whole genome shotgun (WGS) entry which is preliminary data.</text>
</comment>
<accession>A0ABN8C3Q6</accession>
<feature type="short sequence motif" description="Histidine triad motif" evidence="3">
    <location>
        <begin position="153"/>
        <end position="157"/>
    </location>
</feature>